<reference evidence="2 3" key="1">
    <citation type="journal article" date="2020" name="Nature">
        <title>Six reference-quality genomes reveal evolution of bat adaptations.</title>
        <authorList>
            <person name="Jebb D."/>
            <person name="Huang Z."/>
            <person name="Pippel M."/>
            <person name="Hughes G.M."/>
            <person name="Lavrichenko K."/>
            <person name="Devanna P."/>
            <person name="Winkler S."/>
            <person name="Jermiin L.S."/>
            <person name="Skirmuntt E.C."/>
            <person name="Katzourakis A."/>
            <person name="Burkitt-Gray L."/>
            <person name="Ray D.A."/>
            <person name="Sullivan K.A.M."/>
            <person name="Roscito J.G."/>
            <person name="Kirilenko B.M."/>
            <person name="Davalos L.M."/>
            <person name="Corthals A.P."/>
            <person name="Power M.L."/>
            <person name="Jones G."/>
            <person name="Ransome R.D."/>
            <person name="Dechmann D.K.N."/>
            <person name="Locatelli A.G."/>
            <person name="Puechmaille S.J."/>
            <person name="Fedrigo O."/>
            <person name="Jarvis E.D."/>
            <person name="Hiller M."/>
            <person name="Vernes S.C."/>
            <person name="Myers E.W."/>
            <person name="Teeling E.C."/>
        </authorList>
    </citation>
    <scope>NUCLEOTIDE SEQUENCE [LARGE SCALE GENOMIC DNA]</scope>
    <source>
        <strain evidence="2">MMyoMyo1</strain>
        <tissue evidence="2">Flight muscle</tissue>
    </source>
</reference>
<proteinExistence type="predicted"/>
<evidence type="ECO:0000313" key="2">
    <source>
        <dbReference type="EMBL" id="KAF6277403.1"/>
    </source>
</evidence>
<evidence type="ECO:0000256" key="1">
    <source>
        <dbReference type="SAM" id="MobiDB-lite"/>
    </source>
</evidence>
<feature type="region of interest" description="Disordered" evidence="1">
    <location>
        <begin position="68"/>
        <end position="123"/>
    </location>
</feature>
<comment type="caution">
    <text evidence="2">The sequence shown here is derived from an EMBL/GenBank/DDBJ whole genome shotgun (WGS) entry which is preliminary data.</text>
</comment>
<dbReference type="AlphaFoldDB" id="A0A7J7RMR9"/>
<dbReference type="EMBL" id="JABWUV010000024">
    <property type="protein sequence ID" value="KAF6277403.1"/>
    <property type="molecule type" value="Genomic_DNA"/>
</dbReference>
<accession>A0A7J7RMR9</accession>
<feature type="compositionally biased region" description="Acidic residues" evidence="1">
    <location>
        <begin position="94"/>
        <end position="116"/>
    </location>
</feature>
<evidence type="ECO:0000313" key="3">
    <source>
        <dbReference type="Proteomes" id="UP000527355"/>
    </source>
</evidence>
<keyword evidence="3" id="KW-1185">Reference proteome</keyword>
<organism evidence="2 3">
    <name type="scientific">Myotis myotis</name>
    <name type="common">Greater mouse-eared bat</name>
    <name type="synonym">Vespertilio myotis</name>
    <dbReference type="NCBI Taxonomy" id="51298"/>
    <lineage>
        <taxon>Eukaryota</taxon>
        <taxon>Metazoa</taxon>
        <taxon>Chordata</taxon>
        <taxon>Craniata</taxon>
        <taxon>Vertebrata</taxon>
        <taxon>Euteleostomi</taxon>
        <taxon>Mammalia</taxon>
        <taxon>Eutheria</taxon>
        <taxon>Laurasiatheria</taxon>
        <taxon>Chiroptera</taxon>
        <taxon>Yangochiroptera</taxon>
        <taxon>Vespertilionidae</taxon>
        <taxon>Myotis</taxon>
    </lineage>
</organism>
<sequence length="123" mass="14288">MGLALHPLFSSCFEEEELQQLRLVDSIKQYCSQETIFEINTSNRDLSNLVMRAKWHKDCKAIARFQQGRQEQQEGLAGPAQSCPMWQAEQPGKEEEEEEKKEEEEEEEGESMEDVFTEVMGQK</sequence>
<gene>
    <name evidence="2" type="ORF">mMyoMyo1_010267</name>
</gene>
<protein>
    <submittedName>
        <fullName evidence="2">Uncharacterized protein</fullName>
    </submittedName>
</protein>
<dbReference type="Proteomes" id="UP000527355">
    <property type="component" value="Unassembled WGS sequence"/>
</dbReference>
<dbReference type="VEuPathDB" id="HostDB:GeneID_118678224"/>
<name>A0A7J7RMR9_MYOMY</name>